<feature type="region of interest" description="Disordered" evidence="1">
    <location>
        <begin position="1"/>
        <end position="60"/>
    </location>
</feature>
<gene>
    <name evidence="2" type="ORF">K0M31_015132</name>
</gene>
<feature type="compositionally biased region" description="Polar residues" evidence="1">
    <location>
        <begin position="7"/>
        <end position="25"/>
    </location>
</feature>
<feature type="compositionally biased region" description="Basic and acidic residues" evidence="1">
    <location>
        <begin position="80"/>
        <end position="95"/>
    </location>
</feature>
<evidence type="ECO:0000313" key="3">
    <source>
        <dbReference type="Proteomes" id="UP001177670"/>
    </source>
</evidence>
<sequence length="108" mass="11981">MSRPGNKVQTATVNSLCRMQRQTEGGTRRGIEDEVRKRTERRNEEEEPGQRRLKTEQKAESCGGISAKLVVGQPVVGRSPDPRDLISTEASHTEGSHTGLCQLVRLRA</sequence>
<keyword evidence="3" id="KW-1185">Reference proteome</keyword>
<organism evidence="2 3">
    <name type="scientific">Melipona bicolor</name>
    <dbReference type="NCBI Taxonomy" id="60889"/>
    <lineage>
        <taxon>Eukaryota</taxon>
        <taxon>Metazoa</taxon>
        <taxon>Ecdysozoa</taxon>
        <taxon>Arthropoda</taxon>
        <taxon>Hexapoda</taxon>
        <taxon>Insecta</taxon>
        <taxon>Pterygota</taxon>
        <taxon>Neoptera</taxon>
        <taxon>Endopterygota</taxon>
        <taxon>Hymenoptera</taxon>
        <taxon>Apocrita</taxon>
        <taxon>Aculeata</taxon>
        <taxon>Apoidea</taxon>
        <taxon>Anthophila</taxon>
        <taxon>Apidae</taxon>
        <taxon>Melipona</taxon>
    </lineage>
</organism>
<evidence type="ECO:0000313" key="2">
    <source>
        <dbReference type="EMBL" id="KAK1118433.1"/>
    </source>
</evidence>
<proteinExistence type="predicted"/>
<protein>
    <submittedName>
        <fullName evidence="2">Uncharacterized protein</fullName>
    </submittedName>
</protein>
<name>A0AA40KFN5_9HYME</name>
<feature type="region of interest" description="Disordered" evidence="1">
    <location>
        <begin position="74"/>
        <end position="97"/>
    </location>
</feature>
<feature type="compositionally biased region" description="Basic and acidic residues" evidence="1">
    <location>
        <begin position="26"/>
        <end position="59"/>
    </location>
</feature>
<comment type="caution">
    <text evidence="2">The sequence shown here is derived from an EMBL/GenBank/DDBJ whole genome shotgun (WGS) entry which is preliminary data.</text>
</comment>
<dbReference type="Proteomes" id="UP001177670">
    <property type="component" value="Unassembled WGS sequence"/>
</dbReference>
<reference evidence="2" key="1">
    <citation type="submission" date="2021-10" db="EMBL/GenBank/DDBJ databases">
        <title>Melipona bicolor Genome sequencing and assembly.</title>
        <authorList>
            <person name="Araujo N.S."/>
            <person name="Arias M.C."/>
        </authorList>
    </citation>
    <scope>NUCLEOTIDE SEQUENCE</scope>
    <source>
        <strain evidence="2">USP_2M_L1-L4_2017</strain>
        <tissue evidence="2">Whole body</tissue>
    </source>
</reference>
<dbReference type="EMBL" id="JAHYIQ010000043">
    <property type="protein sequence ID" value="KAK1118433.1"/>
    <property type="molecule type" value="Genomic_DNA"/>
</dbReference>
<dbReference type="AlphaFoldDB" id="A0AA40KFN5"/>
<evidence type="ECO:0000256" key="1">
    <source>
        <dbReference type="SAM" id="MobiDB-lite"/>
    </source>
</evidence>
<accession>A0AA40KFN5</accession>